<dbReference type="Proteomes" id="UP000186341">
    <property type="component" value="Unassembled WGS sequence"/>
</dbReference>
<proteinExistence type="predicted"/>
<accession>A0A1U7NFX9</accession>
<evidence type="ECO:0000313" key="2">
    <source>
        <dbReference type="Proteomes" id="UP000186341"/>
    </source>
</evidence>
<comment type="caution">
    <text evidence="1">The sequence shown here is derived from an EMBL/GenBank/DDBJ whole genome shotgun (WGS) entry which is preliminary data.</text>
</comment>
<protein>
    <submittedName>
        <fullName evidence="1">Uncharacterized protein</fullName>
    </submittedName>
</protein>
<sequence length="64" mass="7370">MKVHSCFCSFLIYAMNLEQKQAKKKSGPKDELSSRYHLRYKSPISSGSFVHSSSIHCEMKMNIN</sequence>
<gene>
    <name evidence="1" type="ORF">BO222_06370</name>
</gene>
<reference evidence="1 2" key="1">
    <citation type="submission" date="2016-11" db="EMBL/GenBank/DDBJ databases">
        <title>Description of two novel members of the family Erysipelotrichaceae: Ileibacterium lipovorans gen. nov., sp. nov. and Dubosiella newyorkensis, gen. nov., sp. nov.</title>
        <authorList>
            <person name="Cox L.M."/>
            <person name="Sohn J."/>
            <person name="Tyrrell K.L."/>
            <person name="Citron D.M."/>
            <person name="Lawson P.A."/>
            <person name="Patel N.B."/>
            <person name="Iizumi T."/>
            <person name="Perez-Perez G.I."/>
            <person name="Goldstein E.J."/>
            <person name="Blaser M.J."/>
        </authorList>
    </citation>
    <scope>NUCLEOTIDE SEQUENCE [LARGE SCALE GENOMIC DNA]</scope>
    <source>
        <strain evidence="1 2">NYU-BL-A3</strain>
    </source>
</reference>
<dbReference type="EMBL" id="MPJW01000132">
    <property type="protein sequence ID" value="OLU39562.1"/>
    <property type="molecule type" value="Genomic_DNA"/>
</dbReference>
<organism evidence="1 2">
    <name type="scientific">Ileibacterium valens</name>
    <dbReference type="NCBI Taxonomy" id="1862668"/>
    <lineage>
        <taxon>Bacteria</taxon>
        <taxon>Bacillati</taxon>
        <taxon>Bacillota</taxon>
        <taxon>Erysipelotrichia</taxon>
        <taxon>Erysipelotrichales</taxon>
        <taxon>Erysipelotrichaceae</taxon>
        <taxon>Ileibacterium</taxon>
    </lineage>
</organism>
<keyword evidence="2" id="KW-1185">Reference proteome</keyword>
<dbReference type="AlphaFoldDB" id="A0A1U7NFX9"/>
<name>A0A1U7NFX9_9FIRM</name>
<evidence type="ECO:0000313" key="1">
    <source>
        <dbReference type="EMBL" id="OLU39562.1"/>
    </source>
</evidence>